<name>A0A914Y5E3_9BILA</name>
<reference evidence="2" key="1">
    <citation type="submission" date="2022-11" db="UniProtKB">
        <authorList>
            <consortium name="WormBaseParasite"/>
        </authorList>
    </citation>
    <scope>IDENTIFICATION</scope>
</reference>
<protein>
    <submittedName>
        <fullName evidence="2">Uncharacterized protein</fullName>
    </submittedName>
</protein>
<sequence length="230" mass="26757">MFKAVVVSHEKNGAIRLKLDKHSFIFMSSGLAWLDVFSKKSLKPDFWLSDVIPDDVLCDSEKLKDIEWFSNPSVINDNVLLPSNVHFIKTDEVVKCQKDGIEYEIWNIGVGWIILSDNAKILFIERAISSDKESWPNEKQNSKLWKYSELRDKFGIFDLRIVDFTSKWVPTDSGEMFEYDCTKKTAIIYSSNLPHSMEAFDDFKRVLQFSEDLNNYVCINDSEEKMIELL</sequence>
<proteinExistence type="predicted"/>
<dbReference type="Proteomes" id="UP000887577">
    <property type="component" value="Unplaced"/>
</dbReference>
<evidence type="ECO:0000313" key="2">
    <source>
        <dbReference type="WBParaSite" id="PSU_v2.g1291.t1"/>
    </source>
</evidence>
<accession>A0A914Y5E3</accession>
<keyword evidence="1" id="KW-1185">Reference proteome</keyword>
<dbReference type="AlphaFoldDB" id="A0A914Y5E3"/>
<evidence type="ECO:0000313" key="1">
    <source>
        <dbReference type="Proteomes" id="UP000887577"/>
    </source>
</evidence>
<dbReference type="WBParaSite" id="PSU_v2.g1291.t1">
    <property type="protein sequence ID" value="PSU_v2.g1291.t1"/>
    <property type="gene ID" value="PSU_v2.g1291"/>
</dbReference>
<organism evidence="1 2">
    <name type="scientific">Panagrolaimus superbus</name>
    <dbReference type="NCBI Taxonomy" id="310955"/>
    <lineage>
        <taxon>Eukaryota</taxon>
        <taxon>Metazoa</taxon>
        <taxon>Ecdysozoa</taxon>
        <taxon>Nematoda</taxon>
        <taxon>Chromadorea</taxon>
        <taxon>Rhabditida</taxon>
        <taxon>Tylenchina</taxon>
        <taxon>Panagrolaimomorpha</taxon>
        <taxon>Panagrolaimoidea</taxon>
        <taxon>Panagrolaimidae</taxon>
        <taxon>Panagrolaimus</taxon>
    </lineage>
</organism>